<proteinExistence type="predicted"/>
<dbReference type="Proteomes" id="UP001237207">
    <property type="component" value="Unassembled WGS sequence"/>
</dbReference>
<dbReference type="EMBL" id="JAUSUC010000015">
    <property type="protein sequence ID" value="MDQ0215186.1"/>
    <property type="molecule type" value="Genomic_DNA"/>
</dbReference>
<evidence type="ECO:0000313" key="3">
    <source>
        <dbReference type="Proteomes" id="UP001237207"/>
    </source>
</evidence>
<dbReference type="RefSeq" id="WP_307257181.1">
    <property type="nucleotide sequence ID" value="NZ_JAUSUC010000015.1"/>
</dbReference>
<sequence>MEGNVQISKEQAQKSRRVVQILMGNDQKRMGNSQIKKGVKEGTGEK</sequence>
<accession>A0AAJ1T1Y0</accession>
<name>A0AAJ1T1Y0_9BACI</name>
<feature type="region of interest" description="Disordered" evidence="1">
    <location>
        <begin position="22"/>
        <end position="46"/>
    </location>
</feature>
<keyword evidence="3" id="KW-1185">Reference proteome</keyword>
<dbReference type="AlphaFoldDB" id="A0AAJ1T1Y0"/>
<reference evidence="2" key="1">
    <citation type="submission" date="2023-07" db="EMBL/GenBank/DDBJ databases">
        <title>Genomic Encyclopedia of Type Strains, Phase IV (KMG-IV): sequencing the most valuable type-strain genomes for metagenomic binning, comparative biology and taxonomic classification.</title>
        <authorList>
            <person name="Goeker M."/>
        </authorList>
    </citation>
    <scope>NUCLEOTIDE SEQUENCE</scope>
    <source>
        <strain evidence="2">DSM 23947</strain>
    </source>
</reference>
<comment type="caution">
    <text evidence="2">The sequence shown here is derived from an EMBL/GenBank/DDBJ whole genome shotgun (WGS) entry which is preliminary data.</text>
</comment>
<evidence type="ECO:0000256" key="1">
    <source>
        <dbReference type="SAM" id="MobiDB-lite"/>
    </source>
</evidence>
<evidence type="ECO:0000313" key="2">
    <source>
        <dbReference type="EMBL" id="MDQ0215186.1"/>
    </source>
</evidence>
<gene>
    <name evidence="2" type="ORF">J2S13_001585</name>
</gene>
<organism evidence="2 3">
    <name type="scientific">Oikeobacillus pervagus</name>
    <dbReference type="NCBI Taxonomy" id="1325931"/>
    <lineage>
        <taxon>Bacteria</taxon>
        <taxon>Bacillati</taxon>
        <taxon>Bacillota</taxon>
        <taxon>Bacilli</taxon>
        <taxon>Bacillales</taxon>
        <taxon>Bacillaceae</taxon>
        <taxon>Oikeobacillus</taxon>
    </lineage>
</organism>
<protein>
    <submittedName>
        <fullName evidence="2">Uncharacterized protein</fullName>
    </submittedName>
</protein>